<keyword evidence="4 10" id="KW-0812">Transmembrane</keyword>
<dbReference type="Proteomes" id="UP000675880">
    <property type="component" value="Unassembled WGS sequence"/>
</dbReference>
<evidence type="ECO:0000259" key="14">
    <source>
        <dbReference type="Pfam" id="PF07715"/>
    </source>
</evidence>
<dbReference type="InterPro" id="IPR012910">
    <property type="entry name" value="Plug_dom"/>
</dbReference>
<evidence type="ECO:0000256" key="9">
    <source>
        <dbReference type="ARBA" id="ARBA00023237"/>
    </source>
</evidence>
<sequence>MLVRLRPWSVLFVLLCVIRVPPVWTAAAVADEPPESDPVVQAEEVVVSATKTPLPVSQVTSAVEVITAQDMKRQNIRSVVDALRLAQGVAMFSNGGPGTEVTAKIRGGGANQTLVLIDGAIVNSATVGSYNFANLTTDNIERVEILRGAQSMLWGSDAMGGVINIVTKKGQGPLSATGFMEYGSFASIREGGSVSGKQGIVDYSLSLSRWDMSSFSAVNYRRGATERDSYRNWQGSGRIGVDLPHDGRLDFSMRWMNSDVQLDNLSATAPSDVYGSKIRSQEYVFSGSYEQPVTSWWTQKLTLARSQEASLFLPGTLQRSLVSGAFSTPFGDPNETRVLSNRLEWQHNVQITKLLLLSAGYQFREQQGENDSGLTNRILSSHAGFAQAQFNLWDRVFATAGIRHDSYNVFGDATTYRLTAGYYQKETDTKLRAGYSTGFRAPSMNELYFPNFGNPNLGPEKSQSMDVGIDQYLFSKQIKFTGGLFWNRYRNLITTTFDPVFCAPFSTFGFCPQQLGEASTKGWEAGLSYTYSSDKRFVKSLILQAQYTNTLTRDLDSQSRLPRWPTDQWSATISYQPIDPLWITLIGRYVGSRYNTTGDRQPLPAFDVWSLAVTYDVTKQLQAYLRAENLFNEKYEEIASAGTPIRSVFGGVRVTFGGKS</sequence>
<evidence type="ECO:0000256" key="6">
    <source>
        <dbReference type="ARBA" id="ARBA00023077"/>
    </source>
</evidence>
<evidence type="ECO:0000256" key="12">
    <source>
        <dbReference type="SAM" id="SignalP"/>
    </source>
</evidence>
<keyword evidence="3 10" id="KW-1134">Transmembrane beta strand</keyword>
<dbReference type="Gene3D" id="2.170.130.10">
    <property type="entry name" value="TonB-dependent receptor, plug domain"/>
    <property type="match status" value="1"/>
</dbReference>
<evidence type="ECO:0000256" key="8">
    <source>
        <dbReference type="ARBA" id="ARBA00023170"/>
    </source>
</evidence>
<evidence type="ECO:0000256" key="7">
    <source>
        <dbReference type="ARBA" id="ARBA00023136"/>
    </source>
</evidence>
<evidence type="ECO:0000256" key="4">
    <source>
        <dbReference type="ARBA" id="ARBA00022692"/>
    </source>
</evidence>
<evidence type="ECO:0000313" key="15">
    <source>
        <dbReference type="EMBL" id="CAE6767237.1"/>
    </source>
</evidence>
<feature type="domain" description="TonB-dependent receptor-like beta-barrel" evidence="13">
    <location>
        <begin position="214"/>
        <end position="630"/>
    </location>
</feature>
<keyword evidence="2 10" id="KW-0813">Transport</keyword>
<feature type="signal peptide" evidence="12">
    <location>
        <begin position="1"/>
        <end position="26"/>
    </location>
</feature>
<evidence type="ECO:0000313" key="16">
    <source>
        <dbReference type="Proteomes" id="UP000675880"/>
    </source>
</evidence>
<keyword evidence="6 11" id="KW-0798">TonB box</keyword>
<protein>
    <submittedName>
        <fullName evidence="15">Vitamin B12 transporter BtuB</fullName>
    </submittedName>
</protein>
<comment type="subcellular location">
    <subcellularLocation>
        <location evidence="1 10">Cell outer membrane</location>
        <topology evidence="1 10">Multi-pass membrane protein</topology>
    </subcellularLocation>
</comment>
<dbReference type="Gene3D" id="2.40.170.20">
    <property type="entry name" value="TonB-dependent receptor, beta-barrel domain"/>
    <property type="match status" value="1"/>
</dbReference>
<evidence type="ECO:0000259" key="13">
    <source>
        <dbReference type="Pfam" id="PF00593"/>
    </source>
</evidence>
<dbReference type="InterPro" id="IPR036942">
    <property type="entry name" value="Beta-barrel_TonB_sf"/>
</dbReference>
<evidence type="ECO:0000256" key="1">
    <source>
        <dbReference type="ARBA" id="ARBA00004571"/>
    </source>
</evidence>
<dbReference type="CDD" id="cd01347">
    <property type="entry name" value="ligand_gated_channel"/>
    <property type="match status" value="1"/>
</dbReference>
<dbReference type="InterPro" id="IPR039426">
    <property type="entry name" value="TonB-dep_rcpt-like"/>
</dbReference>
<evidence type="ECO:0000256" key="10">
    <source>
        <dbReference type="PROSITE-ProRule" id="PRU01360"/>
    </source>
</evidence>
<keyword evidence="9 10" id="KW-0998">Cell outer membrane</keyword>
<dbReference type="PANTHER" id="PTHR30069:SF29">
    <property type="entry name" value="HEMOGLOBIN AND HEMOGLOBIN-HAPTOGLOBIN-BINDING PROTEIN 1-RELATED"/>
    <property type="match status" value="1"/>
</dbReference>
<gene>
    <name evidence="15" type="ORF">NSPZN2_40103</name>
</gene>
<dbReference type="RefSeq" id="WP_213042979.1">
    <property type="nucleotide sequence ID" value="NZ_CAJNBJ010000017.1"/>
</dbReference>
<accession>A0ABN7LYC7</accession>
<dbReference type="PANTHER" id="PTHR30069">
    <property type="entry name" value="TONB-DEPENDENT OUTER MEMBRANE RECEPTOR"/>
    <property type="match status" value="1"/>
</dbReference>
<keyword evidence="16" id="KW-1185">Reference proteome</keyword>
<evidence type="ECO:0000256" key="11">
    <source>
        <dbReference type="RuleBase" id="RU003357"/>
    </source>
</evidence>
<comment type="similarity">
    <text evidence="10 11">Belongs to the TonB-dependent receptor family.</text>
</comment>
<reference evidence="15 16" key="1">
    <citation type="submission" date="2021-02" db="EMBL/GenBank/DDBJ databases">
        <authorList>
            <person name="Han P."/>
        </authorList>
    </citation>
    <scope>NUCLEOTIDE SEQUENCE [LARGE SCALE GENOMIC DNA]</scope>
    <source>
        <strain evidence="15">Candidatus Nitrospira sp. ZN2</strain>
    </source>
</reference>
<evidence type="ECO:0000256" key="5">
    <source>
        <dbReference type="ARBA" id="ARBA00022729"/>
    </source>
</evidence>
<keyword evidence="8" id="KW-0675">Receptor</keyword>
<dbReference type="PROSITE" id="PS52016">
    <property type="entry name" value="TONB_DEPENDENT_REC_3"/>
    <property type="match status" value="1"/>
</dbReference>
<dbReference type="Pfam" id="PF00593">
    <property type="entry name" value="TonB_dep_Rec_b-barrel"/>
    <property type="match status" value="1"/>
</dbReference>
<dbReference type="InterPro" id="IPR000531">
    <property type="entry name" value="Beta-barrel_TonB"/>
</dbReference>
<keyword evidence="5 12" id="KW-0732">Signal</keyword>
<feature type="chain" id="PRO_5047008553" evidence="12">
    <location>
        <begin position="27"/>
        <end position="660"/>
    </location>
</feature>
<organism evidence="15 16">
    <name type="scientific">Nitrospira defluvii</name>
    <dbReference type="NCBI Taxonomy" id="330214"/>
    <lineage>
        <taxon>Bacteria</taxon>
        <taxon>Pseudomonadati</taxon>
        <taxon>Nitrospirota</taxon>
        <taxon>Nitrospiria</taxon>
        <taxon>Nitrospirales</taxon>
        <taxon>Nitrospiraceae</taxon>
        <taxon>Nitrospira</taxon>
    </lineage>
</organism>
<dbReference type="SUPFAM" id="SSF56935">
    <property type="entry name" value="Porins"/>
    <property type="match status" value="1"/>
</dbReference>
<name>A0ABN7LYC7_9BACT</name>
<feature type="domain" description="TonB-dependent receptor plug" evidence="14">
    <location>
        <begin position="56"/>
        <end position="162"/>
    </location>
</feature>
<keyword evidence="7 10" id="KW-0472">Membrane</keyword>
<evidence type="ECO:0000256" key="3">
    <source>
        <dbReference type="ARBA" id="ARBA00022452"/>
    </source>
</evidence>
<dbReference type="EMBL" id="CAJNBJ010000017">
    <property type="protein sequence ID" value="CAE6767237.1"/>
    <property type="molecule type" value="Genomic_DNA"/>
</dbReference>
<dbReference type="InterPro" id="IPR037066">
    <property type="entry name" value="Plug_dom_sf"/>
</dbReference>
<comment type="caution">
    <text evidence="15">The sequence shown here is derived from an EMBL/GenBank/DDBJ whole genome shotgun (WGS) entry which is preliminary data.</text>
</comment>
<dbReference type="Pfam" id="PF07715">
    <property type="entry name" value="Plug"/>
    <property type="match status" value="1"/>
</dbReference>
<proteinExistence type="inferred from homology"/>
<evidence type="ECO:0000256" key="2">
    <source>
        <dbReference type="ARBA" id="ARBA00022448"/>
    </source>
</evidence>